<proteinExistence type="predicted"/>
<gene>
    <name evidence="2" type="ORF">GIB67_027965</name>
</gene>
<name>A0A7J7LGN2_9MAGN</name>
<dbReference type="PANTHER" id="PTHR21600:SF53">
    <property type="entry name" value="RNA PSEUDOURIDINE SYNTHASE 3, MITOCHONDRIAL"/>
    <property type="match status" value="1"/>
</dbReference>
<dbReference type="Gene3D" id="3.30.2350.10">
    <property type="entry name" value="Pseudouridine synthase"/>
    <property type="match status" value="1"/>
</dbReference>
<reference evidence="2 3" key="1">
    <citation type="journal article" date="2020" name="IScience">
        <title>Genome Sequencing of the Endangered Kingdonia uniflora (Circaeasteraceae, Ranunculales) Reveals Potential Mechanisms of Evolutionary Specialization.</title>
        <authorList>
            <person name="Sun Y."/>
            <person name="Deng T."/>
            <person name="Zhang A."/>
            <person name="Moore M.J."/>
            <person name="Landis J.B."/>
            <person name="Lin N."/>
            <person name="Zhang H."/>
            <person name="Zhang X."/>
            <person name="Huang J."/>
            <person name="Zhang X."/>
            <person name="Sun H."/>
            <person name="Wang H."/>
        </authorList>
    </citation>
    <scope>NUCLEOTIDE SEQUENCE [LARGE SCALE GENOMIC DNA]</scope>
    <source>
        <strain evidence="2">TB1705</strain>
        <tissue evidence="2">Leaf</tissue>
    </source>
</reference>
<protein>
    <recommendedName>
        <fullName evidence="1">Pseudouridine synthase RsuA/RluA-like domain-containing protein</fullName>
    </recommendedName>
</protein>
<evidence type="ECO:0000259" key="1">
    <source>
        <dbReference type="Pfam" id="PF00849"/>
    </source>
</evidence>
<dbReference type="GO" id="GO:0009982">
    <property type="term" value="F:pseudouridine synthase activity"/>
    <property type="evidence" value="ECO:0007669"/>
    <property type="project" value="InterPro"/>
</dbReference>
<dbReference type="PANTHER" id="PTHR21600">
    <property type="entry name" value="MITOCHONDRIAL RNA PSEUDOURIDINE SYNTHASE"/>
    <property type="match status" value="1"/>
</dbReference>
<feature type="domain" description="Pseudouridine synthase RsuA/RluA-like" evidence="1">
    <location>
        <begin position="187"/>
        <end position="358"/>
    </location>
</feature>
<dbReference type="InterPro" id="IPR020103">
    <property type="entry name" value="PsdUridine_synth_cat_dom_sf"/>
</dbReference>
<dbReference type="InterPro" id="IPR050188">
    <property type="entry name" value="RluA_PseudoU_synthase"/>
</dbReference>
<keyword evidence="3" id="KW-1185">Reference proteome</keyword>
<dbReference type="GO" id="GO:0003723">
    <property type="term" value="F:RNA binding"/>
    <property type="evidence" value="ECO:0007669"/>
    <property type="project" value="InterPro"/>
</dbReference>
<dbReference type="Pfam" id="PF00849">
    <property type="entry name" value="PseudoU_synth_2"/>
    <property type="match status" value="1"/>
</dbReference>
<evidence type="ECO:0000313" key="2">
    <source>
        <dbReference type="EMBL" id="KAF6141787.1"/>
    </source>
</evidence>
<dbReference type="GO" id="GO:0000455">
    <property type="term" value="P:enzyme-directed rRNA pseudouridine synthesis"/>
    <property type="evidence" value="ECO:0007669"/>
    <property type="project" value="TreeGrafter"/>
</dbReference>
<evidence type="ECO:0000313" key="3">
    <source>
        <dbReference type="Proteomes" id="UP000541444"/>
    </source>
</evidence>
<sequence length="475" mass="53218">MTRKFLYKFLAVRHFSRIRPPRPASASPIIRVTNNIAHLGDKKEGPLPRQLLSLPAFPVHHHPLPGKNLVDPLGSPPRRVTAVSWLKYYFHDVDSLAIRSHFDKGLVQMGCSDCSDPPEGKLGDTPSLRKISPQHVMKVGDKIFAPVSIAETKIPKRFGSIPSGTLYPNSDEIQYLQRLVMYKDSAIMVLNKPPKLPIKGNLPVHNSMDALAAAALCYGNEEGPKLVHRLDRESSGLLLMGRTLESITQLHRLFSNATKTKPSRETWNDASEAPVQRYWALVIGSPTEKEGVIHAPLSKVLLDDGKTDRVMVAHPSGVESFQEAVTEYRVLGPTVNGCSWIELCPLTGRKHQLRVHCAEILGTPIVGDYKYGWYIHSKWKQMPRVDIEPTTGKPYKMRRPVGLEVQKGSVLSKVPLLHLHCRELILPNIERFPKVSGKVTNEDSQFSSKSEMLRFVAPMPSHMKISWNLMASYLV</sequence>
<dbReference type="InterPro" id="IPR006145">
    <property type="entry name" value="PsdUridine_synth_RsuA/RluA"/>
</dbReference>
<organism evidence="2 3">
    <name type="scientific">Kingdonia uniflora</name>
    <dbReference type="NCBI Taxonomy" id="39325"/>
    <lineage>
        <taxon>Eukaryota</taxon>
        <taxon>Viridiplantae</taxon>
        <taxon>Streptophyta</taxon>
        <taxon>Embryophyta</taxon>
        <taxon>Tracheophyta</taxon>
        <taxon>Spermatophyta</taxon>
        <taxon>Magnoliopsida</taxon>
        <taxon>Ranunculales</taxon>
        <taxon>Circaeasteraceae</taxon>
        <taxon>Kingdonia</taxon>
    </lineage>
</organism>
<comment type="caution">
    <text evidence="2">The sequence shown here is derived from an EMBL/GenBank/DDBJ whole genome shotgun (WGS) entry which is preliminary data.</text>
</comment>
<dbReference type="EMBL" id="JACGCM010002299">
    <property type="protein sequence ID" value="KAF6141787.1"/>
    <property type="molecule type" value="Genomic_DNA"/>
</dbReference>
<accession>A0A7J7LGN2</accession>
<dbReference type="OrthoDB" id="428658at2759"/>
<dbReference type="AlphaFoldDB" id="A0A7J7LGN2"/>
<dbReference type="SUPFAM" id="SSF55120">
    <property type="entry name" value="Pseudouridine synthase"/>
    <property type="match status" value="1"/>
</dbReference>
<dbReference type="Proteomes" id="UP000541444">
    <property type="component" value="Unassembled WGS sequence"/>
</dbReference>
<dbReference type="CDD" id="cd02869">
    <property type="entry name" value="PseudoU_synth_RluA_like"/>
    <property type="match status" value="1"/>
</dbReference>